<dbReference type="RefSeq" id="WP_160646649.1">
    <property type="nucleotide sequence ID" value="NZ_SIJB01000028.1"/>
</dbReference>
<keyword evidence="6" id="KW-1185">Reference proteome</keyword>
<comment type="similarity">
    <text evidence="1">Belongs to the shaker potassium channel beta subunit family.</text>
</comment>
<dbReference type="Proteomes" id="UP000448943">
    <property type="component" value="Unassembled WGS sequence"/>
</dbReference>
<evidence type="ECO:0000256" key="3">
    <source>
        <dbReference type="ARBA" id="ARBA00023002"/>
    </source>
</evidence>
<dbReference type="CDD" id="cd19074">
    <property type="entry name" value="Aldo_ket_red_shaker-like"/>
    <property type="match status" value="1"/>
</dbReference>
<proteinExistence type="inferred from homology"/>
<keyword evidence="3" id="KW-0560">Oxidoreductase</keyword>
<protein>
    <submittedName>
        <fullName evidence="5">Aldo/keto reductase</fullName>
    </submittedName>
</protein>
<dbReference type="InterPro" id="IPR036812">
    <property type="entry name" value="NAD(P)_OxRdtase_dom_sf"/>
</dbReference>
<organism evidence="5 6">
    <name type="scientific">Chengkuizengella marina</name>
    <dbReference type="NCBI Taxonomy" id="2507566"/>
    <lineage>
        <taxon>Bacteria</taxon>
        <taxon>Bacillati</taxon>
        <taxon>Bacillota</taxon>
        <taxon>Bacilli</taxon>
        <taxon>Bacillales</taxon>
        <taxon>Paenibacillaceae</taxon>
        <taxon>Chengkuizengella</taxon>
    </lineage>
</organism>
<evidence type="ECO:0000259" key="4">
    <source>
        <dbReference type="Pfam" id="PF00248"/>
    </source>
</evidence>
<dbReference type="SUPFAM" id="SSF51430">
    <property type="entry name" value="NAD(P)-linked oxidoreductase"/>
    <property type="match status" value="1"/>
</dbReference>
<dbReference type="GO" id="GO:0016491">
    <property type="term" value="F:oxidoreductase activity"/>
    <property type="evidence" value="ECO:0007669"/>
    <property type="project" value="UniProtKB-KW"/>
</dbReference>
<dbReference type="Gene3D" id="3.20.20.100">
    <property type="entry name" value="NADP-dependent oxidoreductase domain"/>
    <property type="match status" value="1"/>
</dbReference>
<name>A0A6N9Q4R3_9BACL</name>
<dbReference type="PANTHER" id="PTHR43150:SF2">
    <property type="entry name" value="HYPERKINETIC, ISOFORM M"/>
    <property type="match status" value="1"/>
</dbReference>
<evidence type="ECO:0000256" key="2">
    <source>
        <dbReference type="ARBA" id="ARBA00022857"/>
    </source>
</evidence>
<evidence type="ECO:0000313" key="6">
    <source>
        <dbReference type="Proteomes" id="UP000448943"/>
    </source>
</evidence>
<evidence type="ECO:0000313" key="5">
    <source>
        <dbReference type="EMBL" id="NBI29839.1"/>
    </source>
</evidence>
<dbReference type="InterPro" id="IPR005399">
    <property type="entry name" value="K_chnl_volt-dep_bsu_KCNAB-rel"/>
</dbReference>
<dbReference type="AlphaFoldDB" id="A0A6N9Q4R3"/>
<accession>A0A6N9Q4R3</accession>
<dbReference type="GO" id="GO:0005829">
    <property type="term" value="C:cytosol"/>
    <property type="evidence" value="ECO:0007669"/>
    <property type="project" value="UniProtKB-ARBA"/>
</dbReference>
<sequence length="316" mass="35286">MKYRRLGKTGLKVSEIGLGSWLIDERTSEGNNAEAIVDRAYELGINFFDSANSYSKGTAEVVLGKALNKYPRHSYVLATKVFLPMGGGPNDKGLSRKHIMEQCDASLKRLGVEYIDLYQCHRYDPETPLEETLRALDDLVSQGKILYAGVSEWSADQLYDAVCLSKKLNLHQIASNQPYYNMFHRNIEKEIIPLSEQKGIGQVVYSPLAQGVLTGKYKPGTAFPKGSRASNQKANMYMGYVLKEKQLQKVEKLKGIAERNEISVAQLALAWILRLQNISSCIIGASRADQVNENVKASGVKLCTEDLQEIKLILDY</sequence>
<feature type="domain" description="NADP-dependent oxidoreductase" evidence="4">
    <location>
        <begin position="15"/>
        <end position="313"/>
    </location>
</feature>
<dbReference type="PANTHER" id="PTHR43150">
    <property type="entry name" value="HYPERKINETIC, ISOFORM M"/>
    <property type="match status" value="1"/>
</dbReference>
<dbReference type="InterPro" id="IPR023210">
    <property type="entry name" value="NADP_OxRdtase_dom"/>
</dbReference>
<keyword evidence="2" id="KW-0521">NADP</keyword>
<reference evidence="5 6" key="1">
    <citation type="submission" date="2019-01" db="EMBL/GenBank/DDBJ databases">
        <title>Chengkuizengella sp. nov., isolated from deep-sea sediment of East Pacific Ocean.</title>
        <authorList>
            <person name="Yang J."/>
            <person name="Lai Q."/>
            <person name="Shao Z."/>
        </authorList>
    </citation>
    <scope>NUCLEOTIDE SEQUENCE [LARGE SCALE GENOMIC DNA]</scope>
    <source>
        <strain evidence="5 6">YPA3-1-1</strain>
    </source>
</reference>
<dbReference type="Pfam" id="PF00248">
    <property type="entry name" value="Aldo_ket_red"/>
    <property type="match status" value="1"/>
</dbReference>
<evidence type="ECO:0000256" key="1">
    <source>
        <dbReference type="ARBA" id="ARBA00006515"/>
    </source>
</evidence>
<dbReference type="OrthoDB" id="9773828at2"/>
<gene>
    <name evidence="5" type="ORF">ERL59_12810</name>
</gene>
<dbReference type="EMBL" id="SIJB01000028">
    <property type="protein sequence ID" value="NBI29839.1"/>
    <property type="molecule type" value="Genomic_DNA"/>
</dbReference>
<comment type="caution">
    <text evidence="5">The sequence shown here is derived from an EMBL/GenBank/DDBJ whole genome shotgun (WGS) entry which is preliminary data.</text>
</comment>
<dbReference type="FunFam" id="3.20.20.100:FF:000004">
    <property type="entry name" value="Oxidoreductase, aldo/keto reductase"/>
    <property type="match status" value="1"/>
</dbReference>